<reference evidence="2" key="1">
    <citation type="journal article" date="2011" name="PLoS Genet.">
        <title>Genomic analysis of the necrotrophic fungal pathogens Sclerotinia sclerotiorum and Botrytis cinerea.</title>
        <authorList>
            <person name="Amselem J."/>
            <person name="Cuomo C.A."/>
            <person name="van Kan J.A."/>
            <person name="Viaud M."/>
            <person name="Benito E.P."/>
            <person name="Couloux A."/>
            <person name="Coutinho P.M."/>
            <person name="de Vries R.P."/>
            <person name="Dyer P.S."/>
            <person name="Fillinger S."/>
            <person name="Fournier E."/>
            <person name="Gout L."/>
            <person name="Hahn M."/>
            <person name="Kohn L."/>
            <person name="Lapalu N."/>
            <person name="Plummer K.M."/>
            <person name="Pradier J.M."/>
            <person name="Quevillon E."/>
            <person name="Sharon A."/>
            <person name="Simon A."/>
            <person name="ten Have A."/>
            <person name="Tudzynski B."/>
            <person name="Tudzynski P."/>
            <person name="Wincker P."/>
            <person name="Andrew M."/>
            <person name="Anthouard V."/>
            <person name="Beever R.E."/>
            <person name="Beffa R."/>
            <person name="Benoit I."/>
            <person name="Bouzid O."/>
            <person name="Brault B."/>
            <person name="Chen Z."/>
            <person name="Choquer M."/>
            <person name="Collemare J."/>
            <person name="Cotton P."/>
            <person name="Danchin E.G."/>
            <person name="Da Silva C."/>
            <person name="Gautier A."/>
            <person name="Giraud C."/>
            <person name="Giraud T."/>
            <person name="Gonzalez C."/>
            <person name="Grossetete S."/>
            <person name="Guldener U."/>
            <person name="Henrissat B."/>
            <person name="Howlett B.J."/>
            <person name="Kodira C."/>
            <person name="Kretschmer M."/>
            <person name="Lappartient A."/>
            <person name="Leroch M."/>
            <person name="Levis C."/>
            <person name="Mauceli E."/>
            <person name="Neuveglise C."/>
            <person name="Oeser B."/>
            <person name="Pearson M."/>
            <person name="Poulain J."/>
            <person name="Poussereau N."/>
            <person name="Quesneville H."/>
            <person name="Rascle C."/>
            <person name="Schumacher J."/>
            <person name="Segurens B."/>
            <person name="Sexton A."/>
            <person name="Silva E."/>
            <person name="Sirven C."/>
            <person name="Soanes D.M."/>
            <person name="Talbot N.J."/>
            <person name="Templeton M."/>
            <person name="Yandava C."/>
            <person name="Yarden O."/>
            <person name="Zeng Q."/>
            <person name="Rollins J.A."/>
            <person name="Lebrun M.H."/>
            <person name="Dickman M."/>
        </authorList>
    </citation>
    <scope>NUCLEOTIDE SEQUENCE [LARGE SCALE GENOMIC DNA]</scope>
    <source>
        <strain evidence="2">ATCC 18683 / 1980 / Ss-1</strain>
    </source>
</reference>
<name>A7EU75_SCLS1</name>
<dbReference type="Proteomes" id="UP000001312">
    <property type="component" value="Unassembled WGS sequence"/>
</dbReference>
<gene>
    <name evidence="1" type="ORF">SS1G_08882</name>
</gene>
<dbReference type="EMBL" id="CH476632">
    <property type="protein sequence ID" value="EDN93017.1"/>
    <property type="molecule type" value="Genomic_DNA"/>
</dbReference>
<dbReference type="RefSeq" id="XP_001590118.1">
    <property type="nucleotide sequence ID" value="XM_001590068.1"/>
</dbReference>
<sequence>MGSSEKAFKAFEFSMLIDESISAVIIDNLDDR</sequence>
<evidence type="ECO:0000313" key="1">
    <source>
        <dbReference type="EMBL" id="EDN93017.1"/>
    </source>
</evidence>
<accession>A7EU75</accession>
<evidence type="ECO:0000313" key="2">
    <source>
        <dbReference type="Proteomes" id="UP000001312"/>
    </source>
</evidence>
<dbReference type="GeneID" id="5486336"/>
<dbReference type="InParanoid" id="A7EU75"/>
<dbReference type="AlphaFoldDB" id="A7EU75"/>
<organism evidence="1 2">
    <name type="scientific">Sclerotinia sclerotiorum (strain ATCC 18683 / 1980 / Ss-1)</name>
    <name type="common">White mold</name>
    <name type="synonym">Whetzelinia sclerotiorum</name>
    <dbReference type="NCBI Taxonomy" id="665079"/>
    <lineage>
        <taxon>Eukaryota</taxon>
        <taxon>Fungi</taxon>
        <taxon>Dikarya</taxon>
        <taxon>Ascomycota</taxon>
        <taxon>Pezizomycotina</taxon>
        <taxon>Leotiomycetes</taxon>
        <taxon>Helotiales</taxon>
        <taxon>Sclerotiniaceae</taxon>
        <taxon>Sclerotinia</taxon>
    </lineage>
</organism>
<dbReference type="KEGG" id="ssl:SS1G_08882"/>
<keyword evidence="2" id="KW-1185">Reference proteome</keyword>
<protein>
    <submittedName>
        <fullName evidence="1">Uncharacterized protein</fullName>
    </submittedName>
</protein>
<proteinExistence type="predicted"/>